<proteinExistence type="predicted"/>
<dbReference type="InterPro" id="IPR032675">
    <property type="entry name" value="LRR_dom_sf"/>
</dbReference>
<dbReference type="KEGG" id="spar:SPRG_07635"/>
<dbReference type="VEuPathDB" id="FungiDB:SPRG_07635"/>
<reference evidence="1 2" key="1">
    <citation type="journal article" date="2013" name="PLoS Genet.">
        <title>Distinctive expansion of potential virulence genes in the genome of the oomycete fish pathogen Saprolegnia parasitica.</title>
        <authorList>
            <person name="Jiang R.H."/>
            <person name="de Bruijn I."/>
            <person name="Haas B.J."/>
            <person name="Belmonte R."/>
            <person name="Lobach L."/>
            <person name="Christie J."/>
            <person name="van den Ackerveken G."/>
            <person name="Bottin A."/>
            <person name="Bulone V."/>
            <person name="Diaz-Moreno S.M."/>
            <person name="Dumas B."/>
            <person name="Fan L."/>
            <person name="Gaulin E."/>
            <person name="Govers F."/>
            <person name="Grenville-Briggs L.J."/>
            <person name="Horner N.R."/>
            <person name="Levin J.Z."/>
            <person name="Mammella M."/>
            <person name="Meijer H.J."/>
            <person name="Morris P."/>
            <person name="Nusbaum C."/>
            <person name="Oome S."/>
            <person name="Phillips A.J."/>
            <person name="van Rooyen D."/>
            <person name="Rzeszutek E."/>
            <person name="Saraiva M."/>
            <person name="Secombes C.J."/>
            <person name="Seidl M.F."/>
            <person name="Snel B."/>
            <person name="Stassen J.H."/>
            <person name="Sykes S."/>
            <person name="Tripathy S."/>
            <person name="van den Berg H."/>
            <person name="Vega-Arreguin J.C."/>
            <person name="Wawra S."/>
            <person name="Young S.K."/>
            <person name="Zeng Q."/>
            <person name="Dieguez-Uribeondo J."/>
            <person name="Russ C."/>
            <person name="Tyler B.M."/>
            <person name="van West P."/>
        </authorList>
    </citation>
    <scope>NUCLEOTIDE SEQUENCE [LARGE SCALE GENOMIC DNA]</scope>
    <source>
        <strain evidence="1 2">CBS 223.65</strain>
    </source>
</reference>
<name>A0A067CK51_SAPPC</name>
<sequence length="369" mass="40365">MASSPRSSSALPAHVVVFLDALPSQVLGASLRALRTLLSRPGQFMHEWPKPCFLGLVDDDEDLASAALPAYEAIDDFFVPSTFLGPDVFNVSTFLSSWAHKMTAIDVTFSANHINKAVCQALRRCTRLREVSLDSSPRMTHVFQAVAHHVSRLNVVMTRGDAVDWTPLVTSWLASGHAEHLSLRCIPVATDALARAVSRTPTLRSLAIFACDDVVEQLLGIGESLRHLTRFSFGTKVLVLVGRLLDFVDIRSLTSVTLSCSMPLHPVFYTLCGSPALEELVLRWCSLTVRNDDDVVGHWSRLRVARFDGVDFSADVFDTLLASLTSSQVLEHMGFHDCSTVSVVPSGFTADARSALDEDAPLFKGKTKN</sequence>
<evidence type="ECO:0000313" key="1">
    <source>
        <dbReference type="EMBL" id="KDO26921.1"/>
    </source>
</evidence>
<dbReference type="AlphaFoldDB" id="A0A067CK51"/>
<organism evidence="1 2">
    <name type="scientific">Saprolegnia parasitica (strain CBS 223.65)</name>
    <dbReference type="NCBI Taxonomy" id="695850"/>
    <lineage>
        <taxon>Eukaryota</taxon>
        <taxon>Sar</taxon>
        <taxon>Stramenopiles</taxon>
        <taxon>Oomycota</taxon>
        <taxon>Saprolegniomycetes</taxon>
        <taxon>Saprolegniales</taxon>
        <taxon>Saprolegniaceae</taxon>
        <taxon>Saprolegnia</taxon>
    </lineage>
</organism>
<accession>A0A067CK51</accession>
<dbReference type="GeneID" id="24129891"/>
<dbReference type="EMBL" id="KK583220">
    <property type="protein sequence ID" value="KDO26921.1"/>
    <property type="molecule type" value="Genomic_DNA"/>
</dbReference>
<keyword evidence="2" id="KW-1185">Reference proteome</keyword>
<evidence type="ECO:0000313" key="2">
    <source>
        <dbReference type="Proteomes" id="UP000030745"/>
    </source>
</evidence>
<gene>
    <name evidence="1" type="ORF">SPRG_07635</name>
</gene>
<protein>
    <recommendedName>
        <fullName evidence="3">F-box domain-containing protein</fullName>
    </recommendedName>
</protein>
<dbReference type="SUPFAM" id="SSF52047">
    <property type="entry name" value="RNI-like"/>
    <property type="match status" value="1"/>
</dbReference>
<dbReference type="Proteomes" id="UP000030745">
    <property type="component" value="Unassembled WGS sequence"/>
</dbReference>
<dbReference type="Gene3D" id="3.80.10.10">
    <property type="entry name" value="Ribonuclease Inhibitor"/>
    <property type="match status" value="1"/>
</dbReference>
<dbReference type="RefSeq" id="XP_012202303.1">
    <property type="nucleotide sequence ID" value="XM_012346913.1"/>
</dbReference>
<evidence type="ECO:0008006" key="3">
    <source>
        <dbReference type="Google" id="ProtNLM"/>
    </source>
</evidence>